<evidence type="ECO:0000313" key="2">
    <source>
        <dbReference type="EMBL" id="PCI82426.1"/>
    </source>
</evidence>
<evidence type="ECO:0000256" key="1">
    <source>
        <dbReference type="SAM" id="Phobius"/>
    </source>
</evidence>
<keyword evidence="1" id="KW-1133">Transmembrane helix</keyword>
<evidence type="ECO:0000313" key="3">
    <source>
        <dbReference type="Proteomes" id="UP000218767"/>
    </source>
</evidence>
<feature type="transmembrane region" description="Helical" evidence="1">
    <location>
        <begin position="21"/>
        <end position="39"/>
    </location>
</feature>
<comment type="caution">
    <text evidence="2">The sequence shown here is derived from an EMBL/GenBank/DDBJ whole genome shotgun (WGS) entry which is preliminary data.</text>
</comment>
<organism evidence="2 3">
    <name type="scientific">SAR86 cluster bacterium</name>
    <dbReference type="NCBI Taxonomy" id="2030880"/>
    <lineage>
        <taxon>Bacteria</taxon>
        <taxon>Pseudomonadati</taxon>
        <taxon>Pseudomonadota</taxon>
        <taxon>Gammaproteobacteria</taxon>
        <taxon>SAR86 cluster</taxon>
    </lineage>
</organism>
<gene>
    <name evidence="2" type="ORF">COB20_00135</name>
</gene>
<accession>A0A2A4XIU2</accession>
<proteinExistence type="predicted"/>
<protein>
    <submittedName>
        <fullName evidence="2">Prepilin-type cleavage/methylation domain-containing protein</fullName>
    </submittedName>
</protein>
<dbReference type="Gene3D" id="3.30.700.10">
    <property type="entry name" value="Glycoprotein, Type 4 Pilin"/>
    <property type="match status" value="1"/>
</dbReference>
<sequence>MLKIHRRKFHATASGFSIIELAIVLAIVSTLLGGLLLSLSEVRESNNRTDANSTMDEIKEALYGFAQSNGRLPCPATTTSLGAEAPVGGGVCTQRYGFLPWTTLGLSGPTNVDNLMMDSWLSPYRYNVSNIGASAFTTAGQMRTLGIAALAPNLQICTVAACGVGNVLVNSAPAVVVSLGANFATFTSADERANSGETTRNGYRQANNNNFVFSVYNEATFDDMITWLSPSILYTRMIAAGQLP</sequence>
<keyword evidence="1" id="KW-0812">Transmembrane</keyword>
<dbReference type="Proteomes" id="UP000218767">
    <property type="component" value="Unassembled WGS sequence"/>
</dbReference>
<dbReference type="InterPro" id="IPR045584">
    <property type="entry name" value="Pilin-like"/>
</dbReference>
<keyword evidence="1" id="KW-0472">Membrane</keyword>
<dbReference type="AlphaFoldDB" id="A0A2A4XIU2"/>
<name>A0A2A4XIU2_9GAMM</name>
<dbReference type="SUPFAM" id="SSF54523">
    <property type="entry name" value="Pili subunits"/>
    <property type="match status" value="1"/>
</dbReference>
<reference evidence="3" key="1">
    <citation type="submission" date="2017-08" db="EMBL/GenBank/DDBJ databases">
        <title>A dynamic microbial community with high functional redundancy inhabits the cold, oxic subseafloor aquifer.</title>
        <authorList>
            <person name="Tully B.J."/>
            <person name="Wheat C.G."/>
            <person name="Glazer B.T."/>
            <person name="Huber J.A."/>
        </authorList>
    </citation>
    <scope>NUCLEOTIDE SEQUENCE [LARGE SCALE GENOMIC DNA]</scope>
</reference>
<dbReference type="EMBL" id="NVUL01000001">
    <property type="protein sequence ID" value="PCI82426.1"/>
    <property type="molecule type" value="Genomic_DNA"/>
</dbReference>